<name>A0AAN8WRB0_HALRR</name>
<sequence length="87" mass="10039">MDELFANRHEDFKLHQACALSHWNLDVQVYLGENLPGRWIWCAGDEDNVLLKWSSHSPYMAHCDVSRQKHEKLGQKFVEVDSSVGKG</sequence>
<dbReference type="Proteomes" id="UP001381693">
    <property type="component" value="Unassembled WGS sequence"/>
</dbReference>
<evidence type="ECO:0000313" key="2">
    <source>
        <dbReference type="Proteomes" id="UP001381693"/>
    </source>
</evidence>
<reference evidence="1 2" key="1">
    <citation type="submission" date="2023-11" db="EMBL/GenBank/DDBJ databases">
        <title>Halocaridina rubra genome assembly.</title>
        <authorList>
            <person name="Smith C."/>
        </authorList>
    </citation>
    <scope>NUCLEOTIDE SEQUENCE [LARGE SCALE GENOMIC DNA]</scope>
    <source>
        <strain evidence="1">EP-1</strain>
        <tissue evidence="1">Whole</tissue>
    </source>
</reference>
<protein>
    <submittedName>
        <fullName evidence="1">Uncharacterized protein</fullName>
    </submittedName>
</protein>
<accession>A0AAN8WRB0</accession>
<dbReference type="EMBL" id="JAXCGZ010015991">
    <property type="protein sequence ID" value="KAK7069647.1"/>
    <property type="molecule type" value="Genomic_DNA"/>
</dbReference>
<organism evidence="1 2">
    <name type="scientific">Halocaridina rubra</name>
    <name type="common">Hawaiian red shrimp</name>
    <dbReference type="NCBI Taxonomy" id="373956"/>
    <lineage>
        <taxon>Eukaryota</taxon>
        <taxon>Metazoa</taxon>
        <taxon>Ecdysozoa</taxon>
        <taxon>Arthropoda</taxon>
        <taxon>Crustacea</taxon>
        <taxon>Multicrustacea</taxon>
        <taxon>Malacostraca</taxon>
        <taxon>Eumalacostraca</taxon>
        <taxon>Eucarida</taxon>
        <taxon>Decapoda</taxon>
        <taxon>Pleocyemata</taxon>
        <taxon>Caridea</taxon>
        <taxon>Atyoidea</taxon>
        <taxon>Atyidae</taxon>
        <taxon>Halocaridina</taxon>
    </lineage>
</organism>
<dbReference type="AlphaFoldDB" id="A0AAN8WRB0"/>
<comment type="caution">
    <text evidence="1">The sequence shown here is derived from an EMBL/GenBank/DDBJ whole genome shotgun (WGS) entry which is preliminary data.</text>
</comment>
<proteinExistence type="predicted"/>
<evidence type="ECO:0000313" key="1">
    <source>
        <dbReference type="EMBL" id="KAK7069647.1"/>
    </source>
</evidence>
<keyword evidence="2" id="KW-1185">Reference proteome</keyword>
<gene>
    <name evidence="1" type="ORF">SK128_017480</name>
</gene>